<protein>
    <submittedName>
        <fullName evidence="1">Uncharacterized protein</fullName>
    </submittedName>
</protein>
<evidence type="ECO:0000313" key="1">
    <source>
        <dbReference type="EMBL" id="KAJ8632261.1"/>
    </source>
</evidence>
<reference evidence="1 2" key="1">
    <citation type="journal article" date="2022" name="Hortic Res">
        <title>A haplotype resolved chromosomal level avocado genome allows analysis of novel avocado genes.</title>
        <authorList>
            <person name="Nath O."/>
            <person name="Fletcher S.J."/>
            <person name="Hayward A."/>
            <person name="Shaw L.M."/>
            <person name="Masouleh A.K."/>
            <person name="Furtado A."/>
            <person name="Henry R.J."/>
            <person name="Mitter N."/>
        </authorList>
    </citation>
    <scope>NUCLEOTIDE SEQUENCE [LARGE SCALE GENOMIC DNA]</scope>
    <source>
        <strain evidence="2">cv. Hass</strain>
    </source>
</reference>
<accession>A0ACC2LFN9</accession>
<keyword evidence="2" id="KW-1185">Reference proteome</keyword>
<dbReference type="EMBL" id="CM056816">
    <property type="protein sequence ID" value="KAJ8632261.1"/>
    <property type="molecule type" value="Genomic_DNA"/>
</dbReference>
<organism evidence="1 2">
    <name type="scientific">Persea americana</name>
    <name type="common">Avocado</name>
    <dbReference type="NCBI Taxonomy" id="3435"/>
    <lineage>
        <taxon>Eukaryota</taxon>
        <taxon>Viridiplantae</taxon>
        <taxon>Streptophyta</taxon>
        <taxon>Embryophyta</taxon>
        <taxon>Tracheophyta</taxon>
        <taxon>Spermatophyta</taxon>
        <taxon>Magnoliopsida</taxon>
        <taxon>Magnoliidae</taxon>
        <taxon>Laurales</taxon>
        <taxon>Lauraceae</taxon>
        <taxon>Persea</taxon>
    </lineage>
</organism>
<dbReference type="Proteomes" id="UP001234297">
    <property type="component" value="Chromosome 8"/>
</dbReference>
<proteinExistence type="predicted"/>
<evidence type="ECO:0000313" key="2">
    <source>
        <dbReference type="Proteomes" id="UP001234297"/>
    </source>
</evidence>
<sequence>MDSEESCENHRLCANGCGFFGSPATQNLCSKCYRDFRIKEEQSASAKAAVEKSFNPVPPNQPLMISSTDKIHVSSSSSSSSSESEAVCLDAGKRVSTEKEAVAKNRCGCCRKRVGLMGFTCRCGTMFCGAHRYPEEHGCSFDFKGAGRDAIAMANPVVKADKVERI</sequence>
<comment type="caution">
    <text evidence="1">The sequence shown here is derived from an EMBL/GenBank/DDBJ whole genome shotgun (WGS) entry which is preliminary data.</text>
</comment>
<name>A0ACC2LFN9_PERAE</name>
<gene>
    <name evidence="1" type="ORF">MRB53_025597</name>
</gene>